<dbReference type="NCBIfam" id="TIGR00543">
    <property type="entry name" value="isochor_syn"/>
    <property type="match status" value="1"/>
</dbReference>
<name>A0A2T2WRX7_SULTH</name>
<sequence length="452" mass="50287">MNTHSVGTELNIEQVLTERYEQCQAGYPSCFYQHDVQSPVSDLTTPLDAVKDGWYIRTNDGDEFLGLGIAKQWKFPNVSALRSFDRERLNLINMGLRPNTLIAGGWSFSSSPSQDHLWEAFSFSHWTVPALFIRKTANGYSAQLTLFINRNQSLSEILDYYAGIFDSVMHPVSTCSPKVLGSQSYPSAQEWTKRVDDAISALRSGHLSKLVLARRVDATFATSPNLGNILKRLKHHNPSTTIFAIKSQGHTFLGATPERLIAVHNHHLRTMALAGTVPRGNTPEDDRAQVTELLSSEKDQREHATVVKRITDTLSPYANLTMPKRPQVLTLSNVHHLWTPIEGQLREDASLLSLATLLHPTPAVGGEPREAAIEWLQKYEGLNRGWYAGGVGFMDLQGNGSIWVALRSALIRDRTAHCYAGCGIMQDSIAERELAESEWKLQAMLNALGVND</sequence>
<dbReference type="SUPFAM" id="SSF56322">
    <property type="entry name" value="ADC synthase"/>
    <property type="match status" value="1"/>
</dbReference>
<dbReference type="Proteomes" id="UP000242705">
    <property type="component" value="Unassembled WGS sequence"/>
</dbReference>
<proteinExistence type="inferred from homology"/>
<dbReference type="GO" id="GO:0008909">
    <property type="term" value="F:isochorismate synthase activity"/>
    <property type="evidence" value="ECO:0007669"/>
    <property type="project" value="UniProtKB-EC"/>
</dbReference>
<evidence type="ECO:0000313" key="8">
    <source>
        <dbReference type="Proteomes" id="UP000242705"/>
    </source>
</evidence>
<dbReference type="GO" id="GO:0009697">
    <property type="term" value="P:salicylic acid biosynthetic process"/>
    <property type="evidence" value="ECO:0007669"/>
    <property type="project" value="TreeGrafter"/>
</dbReference>
<dbReference type="AlphaFoldDB" id="A0A2T2WRX7"/>
<dbReference type="PRINTS" id="PR00095">
    <property type="entry name" value="ANTSNTHASEI"/>
</dbReference>
<dbReference type="PANTHER" id="PTHR42839:SF1">
    <property type="entry name" value="ISOCHORISMATE SYNTHASE MENF"/>
    <property type="match status" value="1"/>
</dbReference>
<dbReference type="InterPro" id="IPR004561">
    <property type="entry name" value="IsoChor_synthase"/>
</dbReference>
<accession>A0A2T2WRX7</accession>
<evidence type="ECO:0000256" key="1">
    <source>
        <dbReference type="ARBA" id="ARBA00000799"/>
    </source>
</evidence>
<evidence type="ECO:0000259" key="6">
    <source>
        <dbReference type="Pfam" id="PF00425"/>
    </source>
</evidence>
<dbReference type="EMBL" id="PXYX01000039">
    <property type="protein sequence ID" value="PSR24953.1"/>
    <property type="molecule type" value="Genomic_DNA"/>
</dbReference>
<reference evidence="7 8" key="1">
    <citation type="journal article" date="2014" name="BMC Genomics">
        <title>Comparison of environmental and isolate Sulfobacillus genomes reveals diverse carbon, sulfur, nitrogen, and hydrogen metabolisms.</title>
        <authorList>
            <person name="Justice N.B."/>
            <person name="Norman A."/>
            <person name="Brown C.T."/>
            <person name="Singh A."/>
            <person name="Thomas B.C."/>
            <person name="Banfield J.F."/>
        </authorList>
    </citation>
    <scope>NUCLEOTIDE SEQUENCE [LARGE SCALE GENOMIC DNA]</scope>
    <source>
        <strain evidence="7">AMDSBA5</strain>
    </source>
</reference>
<feature type="domain" description="Chorismate-utilising enzyme C-terminal" evidence="6">
    <location>
        <begin position="188"/>
        <end position="440"/>
    </location>
</feature>
<evidence type="ECO:0000256" key="4">
    <source>
        <dbReference type="ARBA" id="ARBA00023235"/>
    </source>
</evidence>
<comment type="similarity">
    <text evidence="2">Belongs to the isochorismate synthase family.</text>
</comment>
<dbReference type="InterPro" id="IPR019999">
    <property type="entry name" value="Anth_synth_I-like"/>
</dbReference>
<dbReference type="InterPro" id="IPR015890">
    <property type="entry name" value="Chorismate_C"/>
</dbReference>
<keyword evidence="4" id="KW-0413">Isomerase</keyword>
<organism evidence="7 8">
    <name type="scientific">Sulfobacillus thermosulfidooxidans</name>
    <dbReference type="NCBI Taxonomy" id="28034"/>
    <lineage>
        <taxon>Bacteria</taxon>
        <taxon>Bacillati</taxon>
        <taxon>Bacillota</taxon>
        <taxon>Clostridia</taxon>
        <taxon>Eubacteriales</taxon>
        <taxon>Clostridiales Family XVII. Incertae Sedis</taxon>
        <taxon>Sulfobacillus</taxon>
    </lineage>
</organism>
<dbReference type="EC" id="5.4.4.2" evidence="3"/>
<dbReference type="Gene3D" id="3.60.120.10">
    <property type="entry name" value="Anthranilate synthase"/>
    <property type="match status" value="1"/>
</dbReference>
<evidence type="ECO:0000256" key="2">
    <source>
        <dbReference type="ARBA" id="ARBA00005297"/>
    </source>
</evidence>
<dbReference type="Pfam" id="PF00425">
    <property type="entry name" value="Chorismate_bind"/>
    <property type="match status" value="1"/>
</dbReference>
<comment type="catalytic activity">
    <reaction evidence="1">
        <text>chorismate = isochorismate</text>
        <dbReference type="Rhea" id="RHEA:18985"/>
        <dbReference type="ChEBI" id="CHEBI:29748"/>
        <dbReference type="ChEBI" id="CHEBI:29780"/>
        <dbReference type="EC" id="5.4.4.2"/>
    </reaction>
</comment>
<dbReference type="InterPro" id="IPR005801">
    <property type="entry name" value="ADC_synthase"/>
</dbReference>
<evidence type="ECO:0000256" key="5">
    <source>
        <dbReference type="ARBA" id="ARBA00041564"/>
    </source>
</evidence>
<evidence type="ECO:0000256" key="3">
    <source>
        <dbReference type="ARBA" id="ARBA00012824"/>
    </source>
</evidence>
<gene>
    <name evidence="7" type="ORF">C7B47_13510</name>
</gene>
<protein>
    <recommendedName>
        <fullName evidence="3">isochorismate synthase</fullName>
        <ecNumber evidence="3">5.4.4.2</ecNumber>
    </recommendedName>
    <alternativeName>
        <fullName evidence="5">Isochorismate mutase</fullName>
    </alternativeName>
</protein>
<comment type="caution">
    <text evidence="7">The sequence shown here is derived from an EMBL/GenBank/DDBJ whole genome shotgun (WGS) entry which is preliminary data.</text>
</comment>
<evidence type="ECO:0000313" key="7">
    <source>
        <dbReference type="EMBL" id="PSR24953.1"/>
    </source>
</evidence>
<dbReference type="PANTHER" id="PTHR42839">
    <property type="entry name" value="ISOCHORISMATE SYNTHASE ENTC"/>
    <property type="match status" value="1"/>
</dbReference>